<dbReference type="RefSeq" id="WP_273574808.1">
    <property type="nucleotide sequence ID" value="NZ_JAQRFN010000004.1"/>
</dbReference>
<keyword evidence="2" id="KW-1185">Reference proteome</keyword>
<gene>
    <name evidence="1" type="ORF">PSI14_05275</name>
</gene>
<comment type="caution">
    <text evidence="1">The sequence shown here is derived from an EMBL/GenBank/DDBJ whole genome shotgun (WGS) entry which is preliminary data.</text>
</comment>
<sequence>MDTVEQLHGTYFYDGTPNLSAGKLFFWIMIDETLDHFGITDIAGIFAIYLGLNNIPVTGKPAGATEGTSRASKYARRLFRKKKMPRRLPTWINFPPNTKRIMTKKLSTFVGRTIPLVGWVILASDVAAITYKAVKKYNTIANRKDRLW</sequence>
<reference evidence="1 2" key="1">
    <citation type="submission" date="2023-02" db="EMBL/GenBank/DDBJ databases">
        <title>Entomopathogenic bacteria.</title>
        <authorList>
            <person name="Machado R.A."/>
        </authorList>
    </citation>
    <scope>NUCLEOTIDE SEQUENCE [LARGE SCALE GENOMIC DNA]</scope>
    <source>
        <strain evidence="1 2">XENO-2</strain>
    </source>
</reference>
<organism evidence="1 2">
    <name type="scientific">Xenorhabdus anantnagensis</name>
    <dbReference type="NCBI Taxonomy" id="3025875"/>
    <lineage>
        <taxon>Bacteria</taxon>
        <taxon>Pseudomonadati</taxon>
        <taxon>Pseudomonadota</taxon>
        <taxon>Gammaproteobacteria</taxon>
        <taxon>Enterobacterales</taxon>
        <taxon>Morganellaceae</taxon>
        <taxon>Xenorhabdus</taxon>
    </lineage>
</organism>
<proteinExistence type="predicted"/>
<dbReference type="InterPro" id="IPR058522">
    <property type="entry name" value="DUF8209"/>
</dbReference>
<dbReference type="Proteomes" id="UP001220225">
    <property type="component" value="Unassembled WGS sequence"/>
</dbReference>
<dbReference type="NCBIfam" id="NF045926">
    <property type="entry name" value="STM2901_fam"/>
    <property type="match status" value="1"/>
</dbReference>
<protein>
    <recommendedName>
        <fullName evidence="3">Phage membrane protein</fullName>
    </recommendedName>
</protein>
<evidence type="ECO:0008006" key="3">
    <source>
        <dbReference type="Google" id="ProtNLM"/>
    </source>
</evidence>
<dbReference type="InterPro" id="IPR058064">
    <property type="entry name" value="STM2901-like"/>
</dbReference>
<accession>A0ABT5LPE7</accession>
<evidence type="ECO:0000313" key="2">
    <source>
        <dbReference type="Proteomes" id="UP001220225"/>
    </source>
</evidence>
<name>A0ABT5LPE7_9GAMM</name>
<dbReference type="Pfam" id="PF26636">
    <property type="entry name" value="DUF8209"/>
    <property type="match status" value="1"/>
</dbReference>
<dbReference type="EMBL" id="JAQRFN010000004">
    <property type="protein sequence ID" value="MDC9596297.1"/>
    <property type="molecule type" value="Genomic_DNA"/>
</dbReference>
<evidence type="ECO:0000313" key="1">
    <source>
        <dbReference type="EMBL" id="MDC9596297.1"/>
    </source>
</evidence>